<dbReference type="eggNOG" id="COG0657">
    <property type="taxonomic scope" value="Bacteria"/>
</dbReference>
<dbReference type="Proteomes" id="UP000000270">
    <property type="component" value="Chromosome"/>
</dbReference>
<dbReference type="SUPFAM" id="SSF53474">
    <property type="entry name" value="alpha/beta-Hydrolases"/>
    <property type="match status" value="1"/>
</dbReference>
<reference evidence="3 4" key="5">
    <citation type="journal article" date="2010" name="Appl. Environ. Microbiol.">
        <title>phrR-like gene praR of Azorhizobium caulinodans ORS571 is essential for symbiosis with Sesbania rostrata and is involved in expression of reb genes.</title>
        <authorList>
            <person name="Akiba N."/>
            <person name="Aono T."/>
            <person name="Toyazaki H."/>
            <person name="Sato S."/>
            <person name="Oyaizu H."/>
        </authorList>
    </citation>
    <scope>NUCLEOTIDE SEQUENCE [LARGE SCALE GENOMIC DNA]</scope>
    <source>
        <strain evidence="4">ATCC 43989 / DSM 5975 / JCM 20966 / LMG 6465 / NBRC 14845 / NCIMB 13405 / ORS 571</strain>
    </source>
</reference>
<reference evidence="4" key="2">
    <citation type="submission" date="2007-04" db="EMBL/GenBank/DDBJ databases">
        <title>Complete genome sequence of the nitrogen-fixing bacterium Azorhizobium caulinodans ORS571.</title>
        <authorList>
            <person name="Lee K.B."/>
            <person name="Backer P.D."/>
            <person name="Aono T."/>
            <person name="Liu C.T."/>
            <person name="Suzuki S."/>
            <person name="Suzuki T."/>
            <person name="Kaneko T."/>
            <person name="Yamada M."/>
            <person name="Tabata S."/>
            <person name="Kupfer D.M."/>
            <person name="Najar F.Z."/>
            <person name="Wiley G.B."/>
            <person name="Roe B."/>
            <person name="Binnewies T."/>
            <person name="Ussery D."/>
            <person name="Vereecke D."/>
            <person name="Gevers D."/>
            <person name="Holsters M."/>
            <person name="Oyaizu H."/>
        </authorList>
    </citation>
    <scope>NUCLEOTIDE SEQUENCE [LARGE SCALE GENOMIC DNA]</scope>
    <source>
        <strain evidence="4">ATCC 43989 / DSM 5975 / JCM 20966 / LMG 6465 / NBRC 14845 / NCIMB 13405 / ORS 571</strain>
    </source>
</reference>
<evidence type="ECO:0000313" key="4">
    <source>
        <dbReference type="Proteomes" id="UP000000270"/>
    </source>
</evidence>
<dbReference type="Pfam" id="PF07859">
    <property type="entry name" value="Abhydrolase_3"/>
    <property type="match status" value="1"/>
</dbReference>
<dbReference type="EMBL" id="AP009384">
    <property type="protein sequence ID" value="BAF86736.1"/>
    <property type="molecule type" value="Genomic_DNA"/>
</dbReference>
<dbReference type="GO" id="GO:0016787">
    <property type="term" value="F:hydrolase activity"/>
    <property type="evidence" value="ECO:0007669"/>
    <property type="project" value="UniProtKB-KW"/>
</dbReference>
<evidence type="ECO:0000256" key="1">
    <source>
        <dbReference type="ARBA" id="ARBA00022801"/>
    </source>
</evidence>
<dbReference type="Gene3D" id="3.40.50.1820">
    <property type="entry name" value="alpha/beta hydrolase"/>
    <property type="match status" value="1"/>
</dbReference>
<dbReference type="STRING" id="438753.AZC_0738"/>
<protein>
    <recommendedName>
        <fullName evidence="2">Alpha/beta hydrolase fold-3 domain-containing protein</fullName>
    </recommendedName>
</protein>
<dbReference type="PANTHER" id="PTHR48081">
    <property type="entry name" value="AB HYDROLASE SUPERFAMILY PROTEIN C4A8.06C"/>
    <property type="match status" value="1"/>
</dbReference>
<dbReference type="KEGG" id="azc:AZC_0738"/>
<accession>A8IQ36</accession>
<dbReference type="InterPro" id="IPR050300">
    <property type="entry name" value="GDXG_lipolytic_enzyme"/>
</dbReference>
<gene>
    <name evidence="3" type="ordered locus">AZC_0738</name>
</gene>
<dbReference type="PANTHER" id="PTHR48081:SF33">
    <property type="entry name" value="KYNURENINE FORMAMIDASE"/>
    <property type="match status" value="1"/>
</dbReference>
<dbReference type="InterPro" id="IPR013094">
    <property type="entry name" value="AB_hydrolase_3"/>
</dbReference>
<reference evidence="3 4" key="4">
    <citation type="journal article" date="2009" name="Appl. Environ. Microbiol.">
        <title>Comparative genome-wide transcriptional profiling of Azorhizobium caulinodans ORS571 grown under free-living and symbiotic conditions.</title>
        <authorList>
            <person name="Tsukada S."/>
            <person name="Aono T."/>
            <person name="Akiba N."/>
            <person name="Lee KB."/>
            <person name="Liu CT."/>
            <person name="Toyazaki H."/>
            <person name="Oyaizu H."/>
        </authorList>
    </citation>
    <scope>NUCLEOTIDE SEQUENCE [LARGE SCALE GENOMIC DNA]</scope>
    <source>
        <strain evidence="4">ATCC 43989 / DSM 5975 / JCM 20966 / LMG 6465 / NBRC 14845 / NCIMB 13405 / ORS 571</strain>
    </source>
</reference>
<name>A8IQ36_AZOC5</name>
<evidence type="ECO:0000259" key="2">
    <source>
        <dbReference type="Pfam" id="PF07859"/>
    </source>
</evidence>
<dbReference type="AlphaFoldDB" id="A8IQ36"/>
<dbReference type="InterPro" id="IPR029058">
    <property type="entry name" value="AB_hydrolase_fold"/>
</dbReference>
<reference evidence="3 4" key="6">
    <citation type="journal article" date="2011" name="Appl. Environ. Microbiol.">
        <title>Involvement of the azorhizobial chromosome partition gene (parA) in the onset of bacteroid differentiation during Sesbania rostrata stem nodule development.</title>
        <authorList>
            <person name="Liu CT."/>
            <person name="Lee KB."/>
            <person name="Wang YS."/>
            <person name="Peng MH."/>
            <person name="Lee KT."/>
            <person name="Suzuki S."/>
            <person name="Suzuki T."/>
            <person name="Oyaizu H."/>
        </authorList>
    </citation>
    <scope>NUCLEOTIDE SEQUENCE [LARGE SCALE GENOMIC DNA]</scope>
    <source>
        <strain evidence="4">ATCC 43989 / DSM 5975 / JCM 20966 / LMG 6465 / NBRC 14845 / NCIMB 13405 / ORS 571</strain>
    </source>
</reference>
<keyword evidence="1" id="KW-0378">Hydrolase</keyword>
<dbReference type="RefSeq" id="WP_012169269.1">
    <property type="nucleotide sequence ID" value="NC_009937.1"/>
</dbReference>
<evidence type="ECO:0000313" key="3">
    <source>
        <dbReference type="EMBL" id="BAF86736.1"/>
    </source>
</evidence>
<dbReference type="HOGENOM" id="CLU_012494_4_7_5"/>
<reference evidence="3 4" key="3">
    <citation type="journal article" date="2008" name="BMC Genomics">
        <title>The genome of the versatile nitrogen fixer Azorhizobium caulinodans ORS571.</title>
        <authorList>
            <person name="Lee KB."/>
            <person name="Backer P.D."/>
            <person name="Aono T."/>
            <person name="Liu CT."/>
            <person name="Suzuki S."/>
            <person name="Suzuki T."/>
            <person name="Kaneko T."/>
            <person name="Yamada M."/>
            <person name="Tabata S."/>
            <person name="Kupfer D.M."/>
            <person name="Najar F.Z."/>
            <person name="Wiley G.B."/>
            <person name="Roe B."/>
            <person name="Binnewies T.T."/>
            <person name="Ussery D.W."/>
            <person name="D'Haeze W."/>
            <person name="Herder J.D."/>
            <person name="Gevers D."/>
            <person name="Vereecke D."/>
            <person name="Holsters M."/>
            <person name="Oyaizu H."/>
        </authorList>
    </citation>
    <scope>NUCLEOTIDE SEQUENCE [LARGE SCALE GENOMIC DNA]</scope>
    <source>
        <strain evidence="4">ATCC 43989 / DSM 5975 / JCM 20966 / LMG 6465 / NBRC 14845 / NCIMB 13405 / ORS 571</strain>
    </source>
</reference>
<organism evidence="3 4">
    <name type="scientific">Azorhizobium caulinodans (strain ATCC 43989 / DSM 5975 / JCM 20966 / LMG 6465 / NBRC 14845 / NCIMB 13405 / ORS 571)</name>
    <dbReference type="NCBI Taxonomy" id="438753"/>
    <lineage>
        <taxon>Bacteria</taxon>
        <taxon>Pseudomonadati</taxon>
        <taxon>Pseudomonadota</taxon>
        <taxon>Alphaproteobacteria</taxon>
        <taxon>Hyphomicrobiales</taxon>
        <taxon>Xanthobacteraceae</taxon>
        <taxon>Azorhizobium</taxon>
    </lineage>
</organism>
<sequence length="282" mass="30413">MDYESEYDNRARVPEFPEIVAGWISRSAHLRGDVAAADLGIPHGPSPRQFLDILWPDATRQAPVVLFFHGGYWQRQHPREVTFVAEGCLAHGVAVALAGYDLAPHVPVGNIVAQARGAAICLHHRIKRRIVVSGHSAGGHLAAALTATRWHDIDVRGADDMVTSGLGISGVYDLEPLVSTRLNEALRLSEAEARRLSPIHWEVPAGRTFSAFVGAEESAEFRRQSRDFAVAWGEQGAVADSVEVPGANHFTVLDQLADPASAMVTRLVELARASEDAASLAA</sequence>
<reference evidence="3 4" key="1">
    <citation type="journal article" date="2007" name="Appl. Environ. Microbiol.">
        <title>Rhizobial factors required for stem nodule maturation and maintenance in Sesbania rostrata-Azorhizobium caulinodans ORS571 symbiosis.</title>
        <authorList>
            <person name="Suzuki S."/>
            <person name="Aono T."/>
            <person name="Lee KB."/>
            <person name="Suzuki T."/>
            <person name="Liu CT."/>
            <person name="Miwa H."/>
            <person name="Wakao S."/>
            <person name="Iki T."/>
            <person name="Oyaizu H."/>
        </authorList>
    </citation>
    <scope>NUCLEOTIDE SEQUENCE [LARGE SCALE GENOMIC DNA]</scope>
    <source>
        <strain evidence="4">ATCC 43989 / DSM 5975 / JCM 20966 / LMG 6465 / NBRC 14845 / NCIMB 13405 / ORS 571</strain>
    </source>
</reference>
<feature type="domain" description="Alpha/beta hydrolase fold-3" evidence="2">
    <location>
        <begin position="65"/>
        <end position="153"/>
    </location>
</feature>
<keyword evidence="4" id="KW-1185">Reference proteome</keyword>
<proteinExistence type="predicted"/>